<proteinExistence type="predicted"/>
<protein>
    <submittedName>
        <fullName evidence="1">Uncharacterized protein</fullName>
    </submittedName>
</protein>
<name>A0ACB0Z2U7_MELEN</name>
<gene>
    <name evidence="1" type="ORF">MENTE1834_LOCUS19941</name>
</gene>
<keyword evidence="2" id="KW-1185">Reference proteome</keyword>
<dbReference type="EMBL" id="CAVMJV010000023">
    <property type="protein sequence ID" value="CAK5073286.1"/>
    <property type="molecule type" value="Genomic_DNA"/>
</dbReference>
<reference evidence="1" key="1">
    <citation type="submission" date="2023-11" db="EMBL/GenBank/DDBJ databases">
        <authorList>
            <person name="Poullet M."/>
        </authorList>
    </citation>
    <scope>NUCLEOTIDE SEQUENCE</scope>
    <source>
        <strain evidence="1">E1834</strain>
    </source>
</reference>
<dbReference type="Proteomes" id="UP001497535">
    <property type="component" value="Unassembled WGS sequence"/>
</dbReference>
<sequence>MSLLFRCFKSLALRNFCTVPPVMSFPTPRIGLELGLTDCRVAVFNDRKAEVIKDGSKTKTIPSVVAFAKGDDIIIGDAAIRHKNSKNIFFMMELENVKYNIFEDSNGDAGIKAANGKIYSPRKICSLILQKMSDMAEDYLKTCDLETVITVPSYFSAGQRTQIEWAAEMAHIKIVKIVSEHEAAAFPKFSMSSKGFTLAVCGMELGILSISILALQNGLFEVKFTSSINLIDNTAFKKFPHFKKPNRHLTESHIDKIMSLYAKALIDAKMDKEEIDDVMLIGTLASDHKFRQKMADTMFGRKPVIAKADDISIGAAMICDILALRFPSKDYNVERFLKEAKANLVLEVPDTVYVCDDVWKTVHHTIRLLFAKIGIFVATLKATKILLFYASNFAPAVNTKILIRLVYDSSKDSHHYGFNSGLPNYVIANYFETINVLLLDIRSLDHNEVRKGLEVFLKDVDRYGKRKIKAKDLKIPKMEVLFKDLNRSINGEVKKEEQKKLGESKSEEIQFLKCVNVTNDKKEESSFKLVKIPHFHQIINGVTYKYIYIAM</sequence>
<comment type="caution">
    <text evidence="1">The sequence shown here is derived from an EMBL/GenBank/DDBJ whole genome shotgun (WGS) entry which is preliminary data.</text>
</comment>
<evidence type="ECO:0000313" key="1">
    <source>
        <dbReference type="EMBL" id="CAK5073286.1"/>
    </source>
</evidence>
<organism evidence="1 2">
    <name type="scientific">Meloidogyne enterolobii</name>
    <name type="common">Root-knot nematode worm</name>
    <name type="synonym">Meloidogyne mayaguensis</name>
    <dbReference type="NCBI Taxonomy" id="390850"/>
    <lineage>
        <taxon>Eukaryota</taxon>
        <taxon>Metazoa</taxon>
        <taxon>Ecdysozoa</taxon>
        <taxon>Nematoda</taxon>
        <taxon>Chromadorea</taxon>
        <taxon>Rhabditida</taxon>
        <taxon>Tylenchina</taxon>
        <taxon>Tylenchomorpha</taxon>
        <taxon>Tylenchoidea</taxon>
        <taxon>Meloidogynidae</taxon>
        <taxon>Meloidogyninae</taxon>
        <taxon>Meloidogyne</taxon>
    </lineage>
</organism>
<accession>A0ACB0Z2U7</accession>
<evidence type="ECO:0000313" key="2">
    <source>
        <dbReference type="Proteomes" id="UP001497535"/>
    </source>
</evidence>